<evidence type="ECO:0000256" key="1">
    <source>
        <dbReference type="SAM" id="MobiDB-lite"/>
    </source>
</evidence>
<organism evidence="2 3">
    <name type="scientific">Acropora cervicornis</name>
    <name type="common">Staghorn coral</name>
    <dbReference type="NCBI Taxonomy" id="6130"/>
    <lineage>
        <taxon>Eukaryota</taxon>
        <taxon>Metazoa</taxon>
        <taxon>Cnidaria</taxon>
        <taxon>Anthozoa</taxon>
        <taxon>Hexacorallia</taxon>
        <taxon>Scleractinia</taxon>
        <taxon>Astrocoeniina</taxon>
        <taxon>Acroporidae</taxon>
        <taxon>Acropora</taxon>
    </lineage>
</organism>
<feature type="compositionally biased region" description="Low complexity" evidence="1">
    <location>
        <begin position="139"/>
        <end position="148"/>
    </location>
</feature>
<reference evidence="2" key="2">
    <citation type="journal article" date="2023" name="Science">
        <title>Genomic signatures of disease resistance in endangered staghorn corals.</title>
        <authorList>
            <person name="Vollmer S.V."/>
            <person name="Selwyn J.D."/>
            <person name="Despard B.A."/>
            <person name="Roesel C.L."/>
        </authorList>
    </citation>
    <scope>NUCLEOTIDE SEQUENCE</scope>
    <source>
        <strain evidence="2">K2</strain>
    </source>
</reference>
<accession>A0AAD9UTL0</accession>
<reference evidence="2" key="1">
    <citation type="journal article" date="2023" name="G3 (Bethesda)">
        <title>Whole genome assembly and annotation of the endangered Caribbean coral Acropora cervicornis.</title>
        <authorList>
            <person name="Selwyn J.D."/>
            <person name="Vollmer S.V."/>
        </authorList>
    </citation>
    <scope>NUCLEOTIDE SEQUENCE</scope>
    <source>
        <strain evidence="2">K2</strain>
    </source>
</reference>
<feature type="region of interest" description="Disordered" evidence="1">
    <location>
        <begin position="78"/>
        <end position="201"/>
    </location>
</feature>
<evidence type="ECO:0000313" key="3">
    <source>
        <dbReference type="Proteomes" id="UP001249851"/>
    </source>
</evidence>
<dbReference type="Proteomes" id="UP001249851">
    <property type="component" value="Unassembled WGS sequence"/>
</dbReference>
<protein>
    <submittedName>
        <fullName evidence="2">Uncharacterized protein</fullName>
    </submittedName>
</protein>
<name>A0AAD9UTL0_ACRCE</name>
<keyword evidence="3" id="KW-1185">Reference proteome</keyword>
<gene>
    <name evidence="2" type="ORF">P5673_030531</name>
</gene>
<evidence type="ECO:0000313" key="2">
    <source>
        <dbReference type="EMBL" id="KAK2549155.1"/>
    </source>
</evidence>
<feature type="compositionally biased region" description="Acidic residues" evidence="1">
    <location>
        <begin position="122"/>
        <end position="138"/>
    </location>
</feature>
<proteinExistence type="predicted"/>
<dbReference type="EMBL" id="JARQWQ010000131">
    <property type="protein sequence ID" value="KAK2549155.1"/>
    <property type="molecule type" value="Genomic_DNA"/>
</dbReference>
<dbReference type="AlphaFoldDB" id="A0AAD9UTL0"/>
<sequence length="261" mass="27949">MIHAYNCTKDEVTGYAPYYLLFGRTSRLPINLVFNLNQDGAKEEYNTYVQNWQQGTKLAYQMAQQNAKKTAECAREKRVSGGVLQPGNQLDASNPALGTRPRKIAAEGTPLSVSENGLQSSGEEDDDSVSVDLVDEIPSEVGVSESVSPDQDLPSDSLENHAAAEGTNGTSDETESAKEGSAENDETEPSGEEDNAELDVPTQTSADLDLQFPGKSAIPVVRCLSVNPIQASVAAAIQPGVSMLFTTFKTYLLLEGIRGTL</sequence>
<feature type="compositionally biased region" description="Acidic residues" evidence="1">
    <location>
        <begin position="182"/>
        <end position="197"/>
    </location>
</feature>
<comment type="caution">
    <text evidence="2">The sequence shown here is derived from an EMBL/GenBank/DDBJ whole genome shotgun (WGS) entry which is preliminary data.</text>
</comment>